<evidence type="ECO:0000256" key="1">
    <source>
        <dbReference type="SAM" id="MobiDB-lite"/>
    </source>
</evidence>
<feature type="region of interest" description="Disordered" evidence="1">
    <location>
        <begin position="39"/>
        <end position="83"/>
    </location>
</feature>
<keyword evidence="3" id="KW-1185">Reference proteome</keyword>
<organism evidence="2 3">
    <name type="scientific">Pelobates cultripes</name>
    <name type="common">Western spadefoot toad</name>
    <dbReference type="NCBI Taxonomy" id="61616"/>
    <lineage>
        <taxon>Eukaryota</taxon>
        <taxon>Metazoa</taxon>
        <taxon>Chordata</taxon>
        <taxon>Craniata</taxon>
        <taxon>Vertebrata</taxon>
        <taxon>Euteleostomi</taxon>
        <taxon>Amphibia</taxon>
        <taxon>Batrachia</taxon>
        <taxon>Anura</taxon>
        <taxon>Pelobatoidea</taxon>
        <taxon>Pelobatidae</taxon>
        <taxon>Pelobates</taxon>
    </lineage>
</organism>
<sequence>MAPTIKETEDQTDRPLSKGGEAHEKLCGGLNYIHKMFQDGLHKPHTSKRDFPTLHTSTQQPSRRKPTMSPRVSEENPPEPIARRQAKALADKATETLSVNLSGLTNSTSRKTLLAFKHRLYI</sequence>
<name>A0AAD1VPK1_PELCU</name>
<feature type="region of interest" description="Disordered" evidence="1">
    <location>
        <begin position="1"/>
        <end position="22"/>
    </location>
</feature>
<dbReference type="AlphaFoldDB" id="A0AAD1VPK1"/>
<reference evidence="2" key="1">
    <citation type="submission" date="2022-03" db="EMBL/GenBank/DDBJ databases">
        <authorList>
            <person name="Alioto T."/>
            <person name="Alioto T."/>
            <person name="Gomez Garrido J."/>
        </authorList>
    </citation>
    <scope>NUCLEOTIDE SEQUENCE</scope>
</reference>
<gene>
    <name evidence="2" type="ORF">PECUL_23A030060</name>
</gene>
<proteinExistence type="predicted"/>
<accession>A0AAD1VPK1</accession>
<dbReference type="EMBL" id="OW240912">
    <property type="protein sequence ID" value="CAH2224422.1"/>
    <property type="molecule type" value="Genomic_DNA"/>
</dbReference>
<protein>
    <submittedName>
        <fullName evidence="2">Uncharacterized protein</fullName>
    </submittedName>
</protein>
<dbReference type="Proteomes" id="UP001295444">
    <property type="component" value="Chromosome 01"/>
</dbReference>
<evidence type="ECO:0000313" key="2">
    <source>
        <dbReference type="EMBL" id="CAH2224422.1"/>
    </source>
</evidence>
<feature type="compositionally biased region" description="Basic and acidic residues" evidence="1">
    <location>
        <begin position="39"/>
        <end position="52"/>
    </location>
</feature>
<evidence type="ECO:0000313" key="3">
    <source>
        <dbReference type="Proteomes" id="UP001295444"/>
    </source>
</evidence>